<dbReference type="AlphaFoldDB" id="A0A7J9SJB3"/>
<name>A0A7J9SJB3_9EURY</name>
<comment type="caution">
    <text evidence="3">The sequence shown here is derived from an EMBL/GenBank/DDBJ whole genome shotgun (WGS) entry which is preliminary data.</text>
</comment>
<dbReference type="Gene3D" id="3.40.50.620">
    <property type="entry name" value="HUPs"/>
    <property type="match status" value="1"/>
</dbReference>
<dbReference type="InterPro" id="IPR006015">
    <property type="entry name" value="Universal_stress_UspA"/>
</dbReference>
<dbReference type="RefSeq" id="WP_185193154.1">
    <property type="nucleotide sequence ID" value="NZ_JACKXD010000003.1"/>
</dbReference>
<comment type="similarity">
    <text evidence="1">Belongs to the universal stress protein A family.</text>
</comment>
<dbReference type="InterPro" id="IPR006016">
    <property type="entry name" value="UspA"/>
</dbReference>
<dbReference type="Pfam" id="PF00582">
    <property type="entry name" value="Usp"/>
    <property type="match status" value="1"/>
</dbReference>
<dbReference type="Proteomes" id="UP000546257">
    <property type="component" value="Unassembled WGS sequence"/>
</dbReference>
<protein>
    <submittedName>
        <fullName evidence="3">Universal stress protein</fullName>
    </submittedName>
</protein>
<feature type="domain" description="UspA" evidence="2">
    <location>
        <begin position="1"/>
        <end position="137"/>
    </location>
</feature>
<organism evidence="3 4">
    <name type="scientific">Halobellus ruber</name>
    <dbReference type="NCBI Taxonomy" id="2761102"/>
    <lineage>
        <taxon>Archaea</taxon>
        <taxon>Methanobacteriati</taxon>
        <taxon>Methanobacteriota</taxon>
        <taxon>Stenosarchaea group</taxon>
        <taxon>Halobacteria</taxon>
        <taxon>Halobacteriales</taxon>
        <taxon>Haloferacaceae</taxon>
        <taxon>Halobellus</taxon>
    </lineage>
</organism>
<accession>A0A7J9SJB3</accession>
<dbReference type="SUPFAM" id="SSF52402">
    <property type="entry name" value="Adenine nucleotide alpha hydrolases-like"/>
    <property type="match status" value="1"/>
</dbReference>
<sequence>MFETIVVATDGSGSARRAVDVALDLAERFDAAVHCLYVVDEGEVASSPERLREEMRAALVDRGREAVATVRAATDRAVRTEIETGRPASIIEEYARSVGADMVAMGTRGRHGENRFLVGSVAERVVRTCPVPVLTVRQLAADEDAEEPVGEPGRA</sequence>
<dbReference type="PANTHER" id="PTHR46268:SF6">
    <property type="entry name" value="UNIVERSAL STRESS PROTEIN UP12"/>
    <property type="match status" value="1"/>
</dbReference>
<gene>
    <name evidence="3" type="ORF">H5V44_11015</name>
</gene>
<evidence type="ECO:0000256" key="1">
    <source>
        <dbReference type="ARBA" id="ARBA00008791"/>
    </source>
</evidence>
<dbReference type="PRINTS" id="PR01438">
    <property type="entry name" value="UNVRSLSTRESS"/>
</dbReference>
<dbReference type="EMBL" id="JACKXD010000003">
    <property type="protein sequence ID" value="MBB6646808.1"/>
    <property type="molecule type" value="Genomic_DNA"/>
</dbReference>
<evidence type="ECO:0000259" key="2">
    <source>
        <dbReference type="Pfam" id="PF00582"/>
    </source>
</evidence>
<evidence type="ECO:0000313" key="3">
    <source>
        <dbReference type="EMBL" id="MBB6646808.1"/>
    </source>
</evidence>
<proteinExistence type="inferred from homology"/>
<evidence type="ECO:0000313" key="4">
    <source>
        <dbReference type="Proteomes" id="UP000546257"/>
    </source>
</evidence>
<dbReference type="CDD" id="cd00293">
    <property type="entry name" value="USP-like"/>
    <property type="match status" value="1"/>
</dbReference>
<reference evidence="3 4" key="1">
    <citation type="submission" date="2020-08" db="EMBL/GenBank/DDBJ databases">
        <authorList>
            <person name="Seo M.-J."/>
        </authorList>
    </citation>
    <scope>NUCLEOTIDE SEQUENCE [LARGE SCALE GENOMIC DNA]</scope>
    <source>
        <strain evidence="3 4">MBLA0160</strain>
    </source>
</reference>
<dbReference type="PANTHER" id="PTHR46268">
    <property type="entry name" value="STRESS RESPONSE PROTEIN NHAX"/>
    <property type="match status" value="1"/>
</dbReference>
<dbReference type="InterPro" id="IPR014729">
    <property type="entry name" value="Rossmann-like_a/b/a_fold"/>
</dbReference>
<keyword evidence="4" id="KW-1185">Reference proteome</keyword>